<reference evidence="1 2" key="1">
    <citation type="submission" date="2015-09" db="EMBL/GenBank/DDBJ databases">
        <title>Trachymyrmex zeteki WGS genome.</title>
        <authorList>
            <person name="Nygaard S."/>
            <person name="Hu H."/>
            <person name="Boomsma J."/>
            <person name="Zhang G."/>
        </authorList>
    </citation>
    <scope>NUCLEOTIDE SEQUENCE [LARGE SCALE GENOMIC DNA]</scope>
    <source>
        <strain evidence="1">Tzet28-1</strain>
        <tissue evidence="1">Whole body</tissue>
    </source>
</reference>
<accession>A0A151X4X6</accession>
<protein>
    <submittedName>
        <fullName evidence="1">Uncharacterized protein</fullName>
    </submittedName>
</protein>
<dbReference type="EMBL" id="KQ982536">
    <property type="protein sequence ID" value="KYQ55442.1"/>
    <property type="molecule type" value="Genomic_DNA"/>
</dbReference>
<name>A0A151X4X6_9HYME</name>
<evidence type="ECO:0000313" key="2">
    <source>
        <dbReference type="Proteomes" id="UP000075809"/>
    </source>
</evidence>
<keyword evidence="2" id="KW-1185">Reference proteome</keyword>
<dbReference type="Proteomes" id="UP000075809">
    <property type="component" value="Unassembled WGS sequence"/>
</dbReference>
<proteinExistence type="predicted"/>
<dbReference type="AlphaFoldDB" id="A0A151X4X6"/>
<sequence length="52" mass="5978">MCFFCKETPSSAHTTTRSLYHRRTKRKYRALAINGFTPEHLHVGRLAGRGSE</sequence>
<evidence type="ECO:0000313" key="1">
    <source>
        <dbReference type="EMBL" id="KYQ55442.1"/>
    </source>
</evidence>
<organism evidence="1 2">
    <name type="scientific">Mycetomoellerius zeteki</name>
    <dbReference type="NCBI Taxonomy" id="64791"/>
    <lineage>
        <taxon>Eukaryota</taxon>
        <taxon>Metazoa</taxon>
        <taxon>Ecdysozoa</taxon>
        <taxon>Arthropoda</taxon>
        <taxon>Hexapoda</taxon>
        <taxon>Insecta</taxon>
        <taxon>Pterygota</taxon>
        <taxon>Neoptera</taxon>
        <taxon>Endopterygota</taxon>
        <taxon>Hymenoptera</taxon>
        <taxon>Apocrita</taxon>
        <taxon>Aculeata</taxon>
        <taxon>Formicoidea</taxon>
        <taxon>Formicidae</taxon>
        <taxon>Myrmicinae</taxon>
        <taxon>Mycetomoellerius</taxon>
    </lineage>
</organism>
<gene>
    <name evidence="1" type="ORF">ALC60_05679</name>
</gene>